<dbReference type="AlphaFoldDB" id="A0A4V4J528"/>
<evidence type="ECO:0000313" key="8">
    <source>
        <dbReference type="EMBL" id="THX26728.1"/>
    </source>
</evidence>
<protein>
    <recommendedName>
        <fullName evidence="7">Zn(2)-C6 fungal-type domain-containing protein</fullName>
    </recommendedName>
</protein>
<dbReference type="EMBL" id="QZAV01000420">
    <property type="protein sequence ID" value="THX26728.1"/>
    <property type="molecule type" value="Genomic_DNA"/>
</dbReference>
<dbReference type="PANTHER" id="PTHR47171:SF1">
    <property type="entry name" value="ZN(II)2CYS6 TRANSCRIPTION FACTOR (EUROFUNG)"/>
    <property type="match status" value="1"/>
</dbReference>
<evidence type="ECO:0000313" key="9">
    <source>
        <dbReference type="Proteomes" id="UP000308953"/>
    </source>
</evidence>
<feature type="compositionally biased region" description="Polar residues" evidence="6">
    <location>
        <begin position="108"/>
        <end position="132"/>
    </location>
</feature>
<keyword evidence="3" id="KW-0238">DNA-binding</keyword>
<evidence type="ECO:0000256" key="2">
    <source>
        <dbReference type="ARBA" id="ARBA00023015"/>
    </source>
</evidence>
<dbReference type="GO" id="GO:0008270">
    <property type="term" value="F:zinc ion binding"/>
    <property type="evidence" value="ECO:0007669"/>
    <property type="project" value="InterPro"/>
</dbReference>
<accession>A0A4V4J528</accession>
<keyword evidence="5" id="KW-0539">Nucleus</keyword>
<feature type="compositionally biased region" description="Low complexity" evidence="6">
    <location>
        <begin position="1"/>
        <end position="19"/>
    </location>
</feature>
<evidence type="ECO:0000256" key="6">
    <source>
        <dbReference type="SAM" id="MobiDB-lite"/>
    </source>
</evidence>
<dbReference type="Gene3D" id="4.10.240.10">
    <property type="entry name" value="Zn(2)-C6 fungal-type DNA-binding domain"/>
    <property type="match status" value="1"/>
</dbReference>
<gene>
    <name evidence="8" type="ORF">D6D10_09641</name>
</gene>
<dbReference type="SMART" id="SM00066">
    <property type="entry name" value="GAL4"/>
    <property type="match status" value="1"/>
</dbReference>
<keyword evidence="2" id="KW-0805">Transcription regulation</keyword>
<reference evidence="8 9" key="1">
    <citation type="submission" date="2018-10" db="EMBL/GenBank/DDBJ databases">
        <title>Fifty Aureobasidium pullulans genomes reveal a recombining polyextremotolerant generalist.</title>
        <authorList>
            <person name="Gostincar C."/>
            <person name="Turk M."/>
            <person name="Zajc J."/>
            <person name="Gunde-Cimerman N."/>
        </authorList>
    </citation>
    <scope>NUCLEOTIDE SEQUENCE [LARGE SCALE GENOMIC DNA]</scope>
    <source>
        <strain evidence="8 9">EXF-9785</strain>
    </source>
</reference>
<dbReference type="GO" id="GO:0000981">
    <property type="term" value="F:DNA-binding transcription factor activity, RNA polymerase II-specific"/>
    <property type="evidence" value="ECO:0007669"/>
    <property type="project" value="InterPro"/>
</dbReference>
<keyword evidence="1" id="KW-0862">Zinc</keyword>
<evidence type="ECO:0000256" key="1">
    <source>
        <dbReference type="ARBA" id="ARBA00022833"/>
    </source>
</evidence>
<dbReference type="PANTHER" id="PTHR47171">
    <property type="entry name" value="FARA-RELATED"/>
    <property type="match status" value="1"/>
</dbReference>
<dbReference type="InterPro" id="IPR001138">
    <property type="entry name" value="Zn2Cys6_DnaBD"/>
</dbReference>
<organism evidence="8 9">
    <name type="scientific">Aureobasidium pullulans</name>
    <name type="common">Black yeast</name>
    <name type="synonym">Pullularia pullulans</name>
    <dbReference type="NCBI Taxonomy" id="5580"/>
    <lineage>
        <taxon>Eukaryota</taxon>
        <taxon>Fungi</taxon>
        <taxon>Dikarya</taxon>
        <taxon>Ascomycota</taxon>
        <taxon>Pezizomycotina</taxon>
        <taxon>Dothideomycetes</taxon>
        <taxon>Dothideomycetidae</taxon>
        <taxon>Dothideales</taxon>
        <taxon>Saccotheciaceae</taxon>
        <taxon>Aureobasidium</taxon>
    </lineage>
</organism>
<feature type="region of interest" description="Disordered" evidence="6">
    <location>
        <begin position="157"/>
        <end position="177"/>
    </location>
</feature>
<comment type="caution">
    <text evidence="8">The sequence shown here is derived from an EMBL/GenBank/DDBJ whole genome shotgun (WGS) entry which is preliminary data.</text>
</comment>
<evidence type="ECO:0000256" key="4">
    <source>
        <dbReference type="ARBA" id="ARBA00023163"/>
    </source>
</evidence>
<name>A0A4V4J528_AURPU</name>
<dbReference type="InterPro" id="IPR036864">
    <property type="entry name" value="Zn2-C6_fun-type_DNA-bd_sf"/>
</dbReference>
<proteinExistence type="predicted"/>
<dbReference type="Proteomes" id="UP000308953">
    <property type="component" value="Unassembled WGS sequence"/>
</dbReference>
<evidence type="ECO:0000259" key="7">
    <source>
        <dbReference type="PROSITE" id="PS50048"/>
    </source>
</evidence>
<dbReference type="GO" id="GO:0003677">
    <property type="term" value="F:DNA binding"/>
    <property type="evidence" value="ECO:0007669"/>
    <property type="project" value="UniProtKB-KW"/>
</dbReference>
<evidence type="ECO:0000256" key="5">
    <source>
        <dbReference type="ARBA" id="ARBA00023242"/>
    </source>
</evidence>
<feature type="domain" description="Zn(2)-C6 fungal-type" evidence="7">
    <location>
        <begin position="44"/>
        <end position="77"/>
    </location>
</feature>
<dbReference type="PROSITE" id="PS50048">
    <property type="entry name" value="ZN2_CY6_FUNGAL_2"/>
    <property type="match status" value="1"/>
</dbReference>
<dbReference type="CDD" id="cd00067">
    <property type="entry name" value="GAL4"/>
    <property type="match status" value="1"/>
</dbReference>
<dbReference type="InterPro" id="IPR052073">
    <property type="entry name" value="Amide_Lactam_Regulators"/>
</dbReference>
<sequence length="698" mass="76533">MAMESMPTQSPTLSQTQPTVRSTAQPVPPRSRAGPVNRCRAAKACRRCNELRVKCDASERGTPCTRCENKNEPECTLIQSRRGIYPRKSRRIGEDDTNTGRSRDKNGPQESNGSSSLQTTIGLGNALDSVSGNDMGIVRIGSETERNVTAQGLSQAETGALSQQNDDTNASEVRQSLASEPPVLAPAATTFAQSTAEDTHGQISSHAEMDWYSQQAPALLADAPPDDISPSTRTDTSTSSYREITWATMFDHLLESHLRGEDVVEKGSITYLGESFPLAIVLEELNGRNGRPRLHHPGPPCPVSEELTLPRDTHPGHMLPEEIIFLEAKKAFESPVTKTLDALVETFLTRVFCLYPIVNRDEFIKDYKAKRIPWILLHALCFISATFCPLKILHQAGYENQDFGHDSVADHREPNAKFASYQIEAMKLTLLLRQIIIARFSPSRPQSQVTSSLTRSLMDWRAQVPGFFSWKDTATADSNILAGSLRVLYNHHMILANLNAPPEGNVRPGFAVVYPNQSLAEETCIIAAQQIASTACAVVVKSDILSAPHELLHGIFIAAVTFYMQTKSTNTMNSQSGRSGLSNCQMVLHESRGAWDPSPWILQLLDKMLGAPQTSQVRTDDAFAMENAAGLTDGSSSMGMNALDSNDMFPTDLDIWQSHPVLGDLFDNMPNMLPLTPNFGIRSGNTPGPNSWTRLSGN</sequence>
<keyword evidence="4" id="KW-0804">Transcription</keyword>
<dbReference type="CDD" id="cd12148">
    <property type="entry name" value="fungal_TF_MHR"/>
    <property type="match status" value="1"/>
</dbReference>
<feature type="region of interest" description="Disordered" evidence="6">
    <location>
        <begin position="78"/>
        <end position="133"/>
    </location>
</feature>
<evidence type="ECO:0000256" key="3">
    <source>
        <dbReference type="ARBA" id="ARBA00023125"/>
    </source>
</evidence>
<feature type="region of interest" description="Disordered" evidence="6">
    <location>
        <begin position="1"/>
        <end position="38"/>
    </location>
</feature>
<dbReference type="Pfam" id="PF00172">
    <property type="entry name" value="Zn_clus"/>
    <property type="match status" value="1"/>
</dbReference>